<dbReference type="Gene3D" id="3.40.50.1010">
    <property type="entry name" value="5'-nuclease"/>
    <property type="match status" value="1"/>
</dbReference>
<evidence type="ECO:0000259" key="1">
    <source>
        <dbReference type="Pfam" id="PF01936"/>
    </source>
</evidence>
<comment type="caution">
    <text evidence="2">The sequence shown here is derived from an EMBL/GenBank/DDBJ whole genome shotgun (WGS) entry which is preliminary data.</text>
</comment>
<dbReference type="InterPro" id="IPR021139">
    <property type="entry name" value="NYN"/>
</dbReference>
<dbReference type="GO" id="GO:0004540">
    <property type="term" value="F:RNA nuclease activity"/>
    <property type="evidence" value="ECO:0007669"/>
    <property type="project" value="InterPro"/>
</dbReference>
<reference evidence="2 3" key="1">
    <citation type="submission" date="2019-10" db="EMBL/GenBank/DDBJ databases">
        <title>Lysobacter alkalisoli sp. nov., isolated from saline-alkaline soil.</title>
        <authorList>
            <person name="Sun J.-Q."/>
        </authorList>
    </citation>
    <scope>NUCLEOTIDE SEQUENCE [LARGE SCALE GENOMIC DNA]</scope>
    <source>
        <strain evidence="2 3">KCTC 42381</strain>
    </source>
</reference>
<dbReference type="Pfam" id="PF01936">
    <property type="entry name" value="NYN"/>
    <property type="match status" value="1"/>
</dbReference>
<dbReference type="AlphaFoldDB" id="A0A508AQR4"/>
<sequence length="237" mass="26999">MMKTAVLIDGAFFLKCFRHAFPDRDHQDAAIVARTALSVALEHLRRAKRSKDALYRIFFYDCPPIEKKMHLPVSRRSVDFAKSPEARFRLRLHQELRQQRKLALRLGQLSDHVDWELKPDALSLLRRGELRWEALEDANFQLNIKQKAVDMKVGLDIASLAYKRLVDQIVLIAGDADFVPAAKLARREGIDFILNPMGKSISKDLFEHIDGLHSVRLKPIAEQVAAGEPAPQSQTDT</sequence>
<dbReference type="CDD" id="cd18722">
    <property type="entry name" value="PIN_NicB-like"/>
    <property type="match status" value="1"/>
</dbReference>
<dbReference type="RefSeq" id="WP_141482407.1">
    <property type="nucleotide sequence ID" value="NZ_VICD02000181.1"/>
</dbReference>
<accession>A0A508AQR4</accession>
<dbReference type="EMBL" id="VICD02000181">
    <property type="protein sequence ID" value="KAB8184363.1"/>
    <property type="molecule type" value="Genomic_DNA"/>
</dbReference>
<organism evidence="2 3">
    <name type="scientific">Marilutibacter maris</name>
    <dbReference type="NCBI Taxonomy" id="1605891"/>
    <lineage>
        <taxon>Bacteria</taxon>
        <taxon>Pseudomonadati</taxon>
        <taxon>Pseudomonadota</taxon>
        <taxon>Gammaproteobacteria</taxon>
        <taxon>Lysobacterales</taxon>
        <taxon>Lysobacteraceae</taxon>
        <taxon>Marilutibacter</taxon>
    </lineage>
</organism>
<dbReference type="Proteomes" id="UP000320431">
    <property type="component" value="Unassembled WGS sequence"/>
</dbReference>
<evidence type="ECO:0000313" key="3">
    <source>
        <dbReference type="Proteomes" id="UP000320431"/>
    </source>
</evidence>
<evidence type="ECO:0000313" key="2">
    <source>
        <dbReference type="EMBL" id="KAB8184363.1"/>
    </source>
</evidence>
<proteinExistence type="predicted"/>
<protein>
    <submittedName>
        <fullName evidence="2">NYN domain-containing protein</fullName>
    </submittedName>
</protein>
<name>A0A508AQR4_9GAMM</name>
<feature type="domain" description="NYN" evidence="1">
    <location>
        <begin position="140"/>
        <end position="194"/>
    </location>
</feature>
<gene>
    <name evidence="2" type="ORF">FKV24_010940</name>
</gene>